<sequence length="227" mass="24992">MPEVWTVRVPEVGGGQSVISCCYCGMGGGTETDMLENTRNCTVVRFDPTQFSRHPATRLFFTTCIIVLRRPALYRGLLQPASPRNKSKGKNSSCWPWTAWFNETSQALPLPLLRPGTCLCLYLWSLRSSAYSHAHVTQPMYKTTYIPASRMVPVDGMAPLTDPAYGVYTNNIGTLYAKDDSRELLMGVLLGPSFDLINVDMILDHPVIRGPPPLGAPSVGQPDNPNS</sequence>
<reference evidence="1" key="1">
    <citation type="submission" date="2023-06" db="EMBL/GenBank/DDBJ databases">
        <title>Genome-scale phylogeny and comparative genomics of the fungal order Sordariales.</title>
        <authorList>
            <consortium name="Lawrence Berkeley National Laboratory"/>
            <person name="Hensen N."/>
            <person name="Bonometti L."/>
            <person name="Westerberg I."/>
            <person name="Brannstrom I.O."/>
            <person name="Guillou S."/>
            <person name="Cros-Aarteil S."/>
            <person name="Calhoun S."/>
            <person name="Haridas S."/>
            <person name="Kuo A."/>
            <person name="Mondo S."/>
            <person name="Pangilinan J."/>
            <person name="Riley R."/>
            <person name="Labutti K."/>
            <person name="Andreopoulos B."/>
            <person name="Lipzen A."/>
            <person name="Chen C."/>
            <person name="Yanf M."/>
            <person name="Daum C."/>
            <person name="Ng V."/>
            <person name="Clum A."/>
            <person name="Steindorff A."/>
            <person name="Ohm R."/>
            <person name="Martin F."/>
            <person name="Silar P."/>
            <person name="Natvig D."/>
            <person name="Lalanne C."/>
            <person name="Gautier V."/>
            <person name="Ament-Velasquez S.L."/>
            <person name="Kruys A."/>
            <person name="Hutchinson M.I."/>
            <person name="Powell A.J."/>
            <person name="Barry K."/>
            <person name="Miller A.N."/>
            <person name="Grigoriev I.V."/>
            <person name="Debuchy R."/>
            <person name="Gladieux P."/>
            <person name="Thoren M.H."/>
            <person name="Johannesson H."/>
        </authorList>
    </citation>
    <scope>NUCLEOTIDE SEQUENCE</scope>
    <source>
        <strain evidence="1">CBS 307.81</strain>
    </source>
</reference>
<keyword evidence="2" id="KW-1185">Reference proteome</keyword>
<proteinExistence type="predicted"/>
<gene>
    <name evidence="1" type="ORF">QBC41DRAFT_53967</name>
</gene>
<evidence type="ECO:0000313" key="2">
    <source>
        <dbReference type="Proteomes" id="UP001174997"/>
    </source>
</evidence>
<evidence type="ECO:0000313" key="1">
    <source>
        <dbReference type="EMBL" id="KAK0674365.1"/>
    </source>
</evidence>
<organism evidence="1 2">
    <name type="scientific">Cercophora samala</name>
    <dbReference type="NCBI Taxonomy" id="330535"/>
    <lineage>
        <taxon>Eukaryota</taxon>
        <taxon>Fungi</taxon>
        <taxon>Dikarya</taxon>
        <taxon>Ascomycota</taxon>
        <taxon>Pezizomycotina</taxon>
        <taxon>Sordariomycetes</taxon>
        <taxon>Sordariomycetidae</taxon>
        <taxon>Sordariales</taxon>
        <taxon>Lasiosphaeriaceae</taxon>
        <taxon>Cercophora</taxon>
    </lineage>
</organism>
<accession>A0AA39ZNB9</accession>
<protein>
    <submittedName>
        <fullName evidence="1">Uncharacterized protein</fullName>
    </submittedName>
</protein>
<dbReference type="AlphaFoldDB" id="A0AA39ZNB9"/>
<dbReference type="EMBL" id="JAULSY010000002">
    <property type="protein sequence ID" value="KAK0674365.1"/>
    <property type="molecule type" value="Genomic_DNA"/>
</dbReference>
<name>A0AA39ZNB9_9PEZI</name>
<comment type="caution">
    <text evidence="1">The sequence shown here is derived from an EMBL/GenBank/DDBJ whole genome shotgun (WGS) entry which is preliminary data.</text>
</comment>
<dbReference type="Proteomes" id="UP001174997">
    <property type="component" value="Unassembled WGS sequence"/>
</dbReference>